<evidence type="ECO:0008006" key="4">
    <source>
        <dbReference type="Google" id="ProtNLM"/>
    </source>
</evidence>
<evidence type="ECO:0000256" key="1">
    <source>
        <dbReference type="SAM" id="SignalP"/>
    </source>
</evidence>
<feature type="signal peptide" evidence="1">
    <location>
        <begin position="1"/>
        <end position="25"/>
    </location>
</feature>
<dbReference type="CDD" id="cd15482">
    <property type="entry name" value="Sialidase_non-viral"/>
    <property type="match status" value="1"/>
</dbReference>
<comment type="caution">
    <text evidence="2">The sequence shown here is derived from an EMBL/GenBank/DDBJ whole genome shotgun (WGS) entry which is preliminary data.</text>
</comment>
<dbReference type="AlphaFoldDB" id="A0A2G6PE40"/>
<evidence type="ECO:0000313" key="2">
    <source>
        <dbReference type="EMBL" id="PIE82805.1"/>
    </source>
</evidence>
<dbReference type="EMBL" id="PDTV01000012">
    <property type="protein sequence ID" value="PIE82805.1"/>
    <property type="molecule type" value="Genomic_DNA"/>
</dbReference>
<evidence type="ECO:0000313" key="3">
    <source>
        <dbReference type="Proteomes" id="UP000229278"/>
    </source>
</evidence>
<dbReference type="SUPFAM" id="SSF50939">
    <property type="entry name" value="Sialidases"/>
    <property type="match status" value="1"/>
</dbReference>
<dbReference type="Gene3D" id="2.120.10.10">
    <property type="match status" value="1"/>
</dbReference>
<sequence length="591" mass="68305">MIKSCQILKLMFVLTGSLLMMVVEAANEPLVLNEKRIGKYAEWGFSHSEDGKPWFAYYDTKNFLRVRRPDGNEVALGATDRPRQQSGLVMMPADNGISVLWRDKLPRKHLYLFPKLDPTGVTGAPLVVGGKASEPLTRLKMTQVDGVNYLLWLGEKGDKKTREKYHLYFRTVEPDGKTLSPVEQVMPGRYPAWIVDDKQIPVFSWMVLDGKLAMAMRVYDRTRKSFGVVKKIADAPSISPLFEAFKSGDRWFLLWLGHYGDGSDLLLEGVYSDDKGQHWTRFAFDELRRLDMGQIEIVTDHKGHILIALDGNRRLIDPEDTKSNVYLLRSEDNGTTWKKAQTLRPEDVRLTKARYPMLALGEQAGTVMMAWEDWRDIRPNIYVSYSRDFGATWETALPLGRPGVWNLGLDPRPRVLFSQGKDDRFSLVAKQFNDDSLRDQKEYVLYSLSWDEARKNAASFNLEEIKARATEKLLRERLSTYWQAMIKGRYETTYAMQDPFYRHRRTFKAYAANMGRIQYHSYKIKKIARVGNITKVLVEVEAAVPEFTLPSGKKYSEPKKTRSFVETWIFVNDNWYREFYDGLAEQGFTSY</sequence>
<gene>
    <name evidence="2" type="ORF">CSA09_05180</name>
</gene>
<feature type="chain" id="PRO_5013862416" description="Sialidase domain-containing protein" evidence="1">
    <location>
        <begin position="26"/>
        <end position="591"/>
    </location>
</feature>
<proteinExistence type="predicted"/>
<accession>A0A2G6PE40</accession>
<name>A0A2G6PE40_9GAMM</name>
<keyword evidence="1" id="KW-0732">Signal</keyword>
<reference evidence="2 3" key="1">
    <citation type="submission" date="2017-10" db="EMBL/GenBank/DDBJ databases">
        <title>Novel microbial diversity and functional potential in the marine mammal oral microbiome.</title>
        <authorList>
            <person name="Dudek N.K."/>
            <person name="Sun C.L."/>
            <person name="Burstein D."/>
            <person name="Kantor R.S."/>
            <person name="Aliaga Goltsman D.S."/>
            <person name="Bik E.M."/>
            <person name="Thomas B.C."/>
            <person name="Banfield J.F."/>
            <person name="Relman D.A."/>
        </authorList>
    </citation>
    <scope>NUCLEOTIDE SEQUENCE [LARGE SCALE GENOMIC DNA]</scope>
    <source>
        <strain evidence="2">DOLJORAL78_50_517</strain>
    </source>
</reference>
<dbReference type="Proteomes" id="UP000229278">
    <property type="component" value="Unassembled WGS sequence"/>
</dbReference>
<organism evidence="2 3">
    <name type="scientific">Candidatus Contendibacter odensensis</name>
    <dbReference type="NCBI Taxonomy" id="1400860"/>
    <lineage>
        <taxon>Bacteria</taxon>
        <taxon>Pseudomonadati</taxon>
        <taxon>Pseudomonadota</taxon>
        <taxon>Gammaproteobacteria</taxon>
        <taxon>Candidatus Competibacteraceae</taxon>
        <taxon>Candidatus Contendibacter</taxon>
    </lineage>
</organism>
<protein>
    <recommendedName>
        <fullName evidence="4">Sialidase domain-containing protein</fullName>
    </recommendedName>
</protein>
<dbReference type="InterPro" id="IPR036278">
    <property type="entry name" value="Sialidase_sf"/>
</dbReference>